<evidence type="ECO:0000256" key="1">
    <source>
        <dbReference type="SAM" id="MobiDB-lite"/>
    </source>
</evidence>
<reference evidence="2" key="2">
    <citation type="submission" date="2020-05" db="UniProtKB">
        <authorList>
            <consortium name="EnsemblMetazoa"/>
        </authorList>
    </citation>
    <scope>IDENTIFICATION</scope>
    <source>
        <strain evidence="2">FAR1</strain>
    </source>
</reference>
<feature type="compositionally biased region" description="Basic residues" evidence="1">
    <location>
        <begin position="112"/>
        <end position="124"/>
    </location>
</feature>
<dbReference type="VEuPathDB" id="VectorBase:AFAF009464"/>
<sequence>MYIVIIVGIIHREWLERRAAKRSNVSASNSTPGSLVATTQRTTYLRKLIKFKNENEPLSENDISFVPHFGNGAEEGSGSNGLEGVNNGSGSESASTTGDSSIQQIRQTEQHHLHHHHHHSHHGRQSQEQWNFQPHGVHASPQPNAKELLTDDAERYRYDVVSAKDGNRQEAEATRERTEDSLAAGTIQPVTVGDSSDTKPVVYIIAPSGEVRPPEDSQVPVSRLRAGEFPVASASHLNEELTEQINVAVEASHQTPHRNRNDDDSKEATDANPVNNDLSSGSVAATVAPTSVVASSNRKSVPILHPSTGNTSEETFTNGNGTPTGVAHSSVKPPGVEEEHVLTKPTEKDRMGEIDLEPNVVLSSVVPSVNVTVRNLFGPWSNWTSCSRTCGGGVKTQHRSCWKREYCRIAFIYIEIE</sequence>
<evidence type="ECO:0000313" key="2">
    <source>
        <dbReference type="EnsemblMetazoa" id="AFAF009464-PA"/>
    </source>
</evidence>
<feature type="region of interest" description="Disordered" evidence="1">
    <location>
        <begin position="163"/>
        <end position="194"/>
    </location>
</feature>
<feature type="compositionally biased region" description="Polar residues" evidence="1">
    <location>
        <begin position="96"/>
        <end position="107"/>
    </location>
</feature>
<accession>A0A182QG37</accession>
<feature type="compositionally biased region" description="Basic and acidic residues" evidence="1">
    <location>
        <begin position="165"/>
        <end position="180"/>
    </location>
</feature>
<dbReference type="Pfam" id="PF00090">
    <property type="entry name" value="TSP_1"/>
    <property type="match status" value="1"/>
</dbReference>
<evidence type="ECO:0000313" key="3">
    <source>
        <dbReference type="Proteomes" id="UP000075886"/>
    </source>
</evidence>
<dbReference type="Gene3D" id="2.20.100.10">
    <property type="entry name" value="Thrombospondin type-1 (TSP1) repeat"/>
    <property type="match status" value="1"/>
</dbReference>
<keyword evidence="3" id="KW-1185">Reference proteome</keyword>
<feature type="region of interest" description="Disordered" evidence="1">
    <location>
        <begin position="60"/>
        <end position="129"/>
    </location>
</feature>
<feature type="compositionally biased region" description="Low complexity" evidence="1">
    <location>
        <begin position="82"/>
        <end position="95"/>
    </location>
</feature>
<proteinExistence type="predicted"/>
<organism evidence="2 3">
    <name type="scientific">Anopheles farauti</name>
    <dbReference type="NCBI Taxonomy" id="69004"/>
    <lineage>
        <taxon>Eukaryota</taxon>
        <taxon>Metazoa</taxon>
        <taxon>Ecdysozoa</taxon>
        <taxon>Arthropoda</taxon>
        <taxon>Hexapoda</taxon>
        <taxon>Insecta</taxon>
        <taxon>Pterygota</taxon>
        <taxon>Neoptera</taxon>
        <taxon>Endopterygota</taxon>
        <taxon>Diptera</taxon>
        <taxon>Nematocera</taxon>
        <taxon>Culicoidea</taxon>
        <taxon>Culicidae</taxon>
        <taxon>Anophelinae</taxon>
        <taxon>Anopheles</taxon>
    </lineage>
</organism>
<reference evidence="3" key="1">
    <citation type="submission" date="2014-01" db="EMBL/GenBank/DDBJ databases">
        <title>The Genome Sequence of Anopheles farauti FAR1 (V2).</title>
        <authorList>
            <consortium name="The Broad Institute Genomics Platform"/>
            <person name="Neafsey D.E."/>
            <person name="Besansky N."/>
            <person name="Howell P."/>
            <person name="Walton C."/>
            <person name="Young S.K."/>
            <person name="Zeng Q."/>
            <person name="Gargeya S."/>
            <person name="Fitzgerald M."/>
            <person name="Haas B."/>
            <person name="Abouelleil A."/>
            <person name="Allen A.W."/>
            <person name="Alvarado L."/>
            <person name="Arachchi H.M."/>
            <person name="Berlin A.M."/>
            <person name="Chapman S.B."/>
            <person name="Gainer-Dewar J."/>
            <person name="Goldberg J."/>
            <person name="Griggs A."/>
            <person name="Gujja S."/>
            <person name="Hansen M."/>
            <person name="Howarth C."/>
            <person name="Imamovic A."/>
            <person name="Ireland A."/>
            <person name="Larimer J."/>
            <person name="McCowan C."/>
            <person name="Murphy C."/>
            <person name="Pearson M."/>
            <person name="Poon T.W."/>
            <person name="Priest M."/>
            <person name="Roberts A."/>
            <person name="Saif S."/>
            <person name="Shea T."/>
            <person name="Sisk P."/>
            <person name="Sykes S."/>
            <person name="Wortman J."/>
            <person name="Nusbaum C."/>
            <person name="Birren B."/>
        </authorList>
    </citation>
    <scope>NUCLEOTIDE SEQUENCE [LARGE SCALE GENOMIC DNA]</scope>
    <source>
        <strain evidence="3">FAR1</strain>
    </source>
</reference>
<feature type="compositionally biased region" description="Basic and acidic residues" evidence="1">
    <location>
        <begin position="335"/>
        <end position="347"/>
    </location>
</feature>
<dbReference type="AlphaFoldDB" id="A0A182QG37"/>
<feature type="region of interest" description="Disordered" evidence="1">
    <location>
        <begin position="301"/>
        <end position="347"/>
    </location>
</feature>
<dbReference type="STRING" id="69004.A0A182QG37"/>
<dbReference type="EMBL" id="AXCN02001961">
    <property type="status" value="NOT_ANNOTATED_CDS"/>
    <property type="molecule type" value="Genomic_DNA"/>
</dbReference>
<feature type="compositionally biased region" description="Basic and acidic residues" evidence="1">
    <location>
        <begin position="259"/>
        <end position="269"/>
    </location>
</feature>
<feature type="region of interest" description="Disordered" evidence="1">
    <location>
        <begin position="252"/>
        <end position="281"/>
    </location>
</feature>
<feature type="compositionally biased region" description="Polar residues" evidence="1">
    <location>
        <begin position="307"/>
        <end position="323"/>
    </location>
</feature>
<dbReference type="PROSITE" id="PS50092">
    <property type="entry name" value="TSP1"/>
    <property type="match status" value="1"/>
</dbReference>
<dbReference type="InterPro" id="IPR036383">
    <property type="entry name" value="TSP1_rpt_sf"/>
</dbReference>
<dbReference type="Proteomes" id="UP000075886">
    <property type="component" value="Unassembled WGS sequence"/>
</dbReference>
<dbReference type="EnsemblMetazoa" id="AFAF009464-RA">
    <property type="protein sequence ID" value="AFAF009464-PA"/>
    <property type="gene ID" value="AFAF009464"/>
</dbReference>
<protein>
    <submittedName>
        <fullName evidence="2">Uncharacterized protein</fullName>
    </submittedName>
</protein>
<dbReference type="InterPro" id="IPR000884">
    <property type="entry name" value="TSP1_rpt"/>
</dbReference>
<dbReference type="SUPFAM" id="SSF82895">
    <property type="entry name" value="TSP-1 type 1 repeat"/>
    <property type="match status" value="1"/>
</dbReference>
<name>A0A182QG37_9DIPT</name>